<gene>
    <name evidence="1" type="ORF">SAMN04488117_104182</name>
</gene>
<protein>
    <recommendedName>
        <fullName evidence="3">Nodulation protein NodH</fullName>
    </recommendedName>
</protein>
<name>A0A1G7L5M7_9RHOB</name>
<dbReference type="EMBL" id="FNBL01000004">
    <property type="protein sequence ID" value="SDF44842.1"/>
    <property type="molecule type" value="Genomic_DNA"/>
</dbReference>
<accession>A0A1G7L5M7</accession>
<dbReference type="SUPFAM" id="SSF52540">
    <property type="entry name" value="P-loop containing nucleoside triphosphate hydrolases"/>
    <property type="match status" value="1"/>
</dbReference>
<dbReference type="OrthoDB" id="7802556at2"/>
<evidence type="ECO:0000313" key="2">
    <source>
        <dbReference type="Proteomes" id="UP000182284"/>
    </source>
</evidence>
<dbReference type="AlphaFoldDB" id="A0A1G7L5M7"/>
<dbReference type="Proteomes" id="UP000182284">
    <property type="component" value="Unassembled WGS sequence"/>
</dbReference>
<dbReference type="InterPro" id="IPR027417">
    <property type="entry name" value="P-loop_NTPase"/>
</dbReference>
<dbReference type="RefSeq" id="WP_074644045.1">
    <property type="nucleotide sequence ID" value="NZ_FNBL01000004.1"/>
</dbReference>
<dbReference type="Gene3D" id="3.40.50.300">
    <property type="entry name" value="P-loop containing nucleotide triphosphate hydrolases"/>
    <property type="match status" value="1"/>
</dbReference>
<sequence length="476" mass="54004">MSHQYDYFVIFAEMRTGSNFLEENINSYPRLTCWGEAFNPAFIGKSKQKEMLGVSLIMREADPTLLLHKMRDATKGLAGFRFFHDHDPRILAHVLKDPKCAKIILTRNPLDSYVSRKIADKTGQWRLGDLKDAKSAKIVFDKREFAGLLDELKGFQLSLQRALQTSGQTAFYINYDDIQDIEVLNGLARFLGVTEERGKTTQKTKVQNPSRLEDKVVNYAEMVANLSSVDHFNLSNTPNFEPRRGPGVPTYLAGQSAPLLYMPVRSGPEQAVQAWLAGLDKADPAALTKEFTQKTLRQWKRQNKGHRSFTVITHPALRLHRTFCRYILNISALTYVEIREVLRDIYKLPIPVDQPDASYGRDQHREAFLKFADFVKGNLNGQTSIRVDGTWASQSEVIKGFADFSLPDVILREESLAGDLDHLGASIGMSALAALEEQNDSPYTLADIYDEEVEDAVRATYQRDYMMFGFKPWSQT</sequence>
<evidence type="ECO:0000313" key="1">
    <source>
        <dbReference type="EMBL" id="SDF44842.1"/>
    </source>
</evidence>
<reference evidence="1 2" key="1">
    <citation type="submission" date="2016-10" db="EMBL/GenBank/DDBJ databases">
        <authorList>
            <person name="de Groot N.N."/>
        </authorList>
    </citation>
    <scope>NUCLEOTIDE SEQUENCE [LARGE SCALE GENOMIC DNA]</scope>
    <source>
        <strain evidence="1 2">DSM 27375</strain>
    </source>
</reference>
<evidence type="ECO:0008006" key="3">
    <source>
        <dbReference type="Google" id="ProtNLM"/>
    </source>
</evidence>
<proteinExistence type="predicted"/>
<organism evidence="1 2">
    <name type="scientific">Celeribacter baekdonensis</name>
    <dbReference type="NCBI Taxonomy" id="875171"/>
    <lineage>
        <taxon>Bacteria</taxon>
        <taxon>Pseudomonadati</taxon>
        <taxon>Pseudomonadota</taxon>
        <taxon>Alphaproteobacteria</taxon>
        <taxon>Rhodobacterales</taxon>
        <taxon>Roseobacteraceae</taxon>
        <taxon>Celeribacter</taxon>
    </lineage>
</organism>